<evidence type="ECO:0000313" key="2">
    <source>
        <dbReference type="Proteomes" id="UP001515500"/>
    </source>
</evidence>
<accession>A0AB40BNA3</accession>
<evidence type="ECO:0000313" key="3">
    <source>
        <dbReference type="RefSeq" id="XP_039128942.1"/>
    </source>
</evidence>
<feature type="domain" description="Tf2-1-like SH3-like" evidence="1">
    <location>
        <begin position="16"/>
        <end position="80"/>
    </location>
</feature>
<dbReference type="AlphaFoldDB" id="A0AB40BNA3"/>
<evidence type="ECO:0000259" key="1">
    <source>
        <dbReference type="Pfam" id="PF24626"/>
    </source>
</evidence>
<reference evidence="3" key="1">
    <citation type="submission" date="2025-08" db="UniProtKB">
        <authorList>
            <consortium name="RefSeq"/>
        </authorList>
    </citation>
    <scope>IDENTIFICATION</scope>
</reference>
<sequence length="117" mass="13679">MSYADSKRRNLEFQVGHHVLLRVTPTKGIIHFGVRGKLNPRFIGPYEILERIGEMAHWLALLPALSHVHNVFHISMMKKFITNPDHVIQLSDFELNNDMTYEECPLKIVDFKEQVLR</sequence>
<dbReference type="InterPro" id="IPR056924">
    <property type="entry name" value="SH3_Tf2-1"/>
</dbReference>
<proteinExistence type="predicted"/>
<dbReference type="RefSeq" id="XP_039128942.1">
    <property type="nucleotide sequence ID" value="XM_039273008.1"/>
</dbReference>
<keyword evidence="2" id="KW-1185">Reference proteome</keyword>
<dbReference type="PANTHER" id="PTHR46148">
    <property type="entry name" value="CHROMO DOMAIN-CONTAINING PROTEIN"/>
    <property type="match status" value="1"/>
</dbReference>
<dbReference type="PANTHER" id="PTHR46148:SF57">
    <property type="entry name" value="OS12G0499874 PROTEIN"/>
    <property type="match status" value="1"/>
</dbReference>
<name>A0AB40BNA3_DIOCR</name>
<protein>
    <submittedName>
        <fullName evidence="3">Uncharacterized protein LOC120265095</fullName>
    </submittedName>
</protein>
<organism evidence="2 3">
    <name type="scientific">Dioscorea cayennensis subsp. rotundata</name>
    <name type="common">White Guinea yam</name>
    <name type="synonym">Dioscorea rotundata</name>
    <dbReference type="NCBI Taxonomy" id="55577"/>
    <lineage>
        <taxon>Eukaryota</taxon>
        <taxon>Viridiplantae</taxon>
        <taxon>Streptophyta</taxon>
        <taxon>Embryophyta</taxon>
        <taxon>Tracheophyta</taxon>
        <taxon>Spermatophyta</taxon>
        <taxon>Magnoliopsida</taxon>
        <taxon>Liliopsida</taxon>
        <taxon>Dioscoreales</taxon>
        <taxon>Dioscoreaceae</taxon>
        <taxon>Dioscorea</taxon>
    </lineage>
</organism>
<dbReference type="Pfam" id="PF24626">
    <property type="entry name" value="SH3_Tf2-1"/>
    <property type="match status" value="1"/>
</dbReference>
<dbReference type="GeneID" id="120265095"/>
<gene>
    <name evidence="3" type="primary">LOC120265095</name>
</gene>
<dbReference type="Proteomes" id="UP001515500">
    <property type="component" value="Chromosome 7"/>
</dbReference>